<accession>A0A1I8AJY2</accession>
<name>A0A1I8AJY2_9BILA</name>
<evidence type="ECO:0000313" key="1">
    <source>
        <dbReference type="Proteomes" id="UP000095287"/>
    </source>
</evidence>
<evidence type="ECO:0000313" key="2">
    <source>
        <dbReference type="WBParaSite" id="L893_g6563.t1"/>
    </source>
</evidence>
<dbReference type="AlphaFoldDB" id="A0A1I8AJY2"/>
<protein>
    <submittedName>
        <fullName evidence="2">G_PROTEIN_RECEP_F1_2 domain-containing protein</fullName>
    </submittedName>
</protein>
<dbReference type="SUPFAM" id="SSF81321">
    <property type="entry name" value="Family A G protein-coupled receptor-like"/>
    <property type="match status" value="1"/>
</dbReference>
<proteinExistence type="predicted"/>
<keyword evidence="1" id="KW-1185">Reference proteome</keyword>
<dbReference type="WBParaSite" id="L893_g6563.t1">
    <property type="protein sequence ID" value="L893_g6563.t1"/>
    <property type="gene ID" value="L893_g6563"/>
</dbReference>
<organism evidence="1 2">
    <name type="scientific">Steinernema glaseri</name>
    <dbReference type="NCBI Taxonomy" id="37863"/>
    <lineage>
        <taxon>Eukaryota</taxon>
        <taxon>Metazoa</taxon>
        <taxon>Ecdysozoa</taxon>
        <taxon>Nematoda</taxon>
        <taxon>Chromadorea</taxon>
        <taxon>Rhabditida</taxon>
        <taxon>Tylenchina</taxon>
        <taxon>Panagrolaimomorpha</taxon>
        <taxon>Strongyloidoidea</taxon>
        <taxon>Steinernematidae</taxon>
        <taxon>Steinernema</taxon>
    </lineage>
</organism>
<sequence>MKPFNGVRIFGNMLPPTVQMAMAIERIVCVCFPLFYRNVYSKAEKPIAAACLLLSMAVVAAGKGSAHLKKIKCYIAVTLLSTLLVAIPNIESILHSYLIYISNEISRAVVWANATNSTVNVIAFCSLNSKLKQHIKTACSRSVRTVQIASSAVVKPLK</sequence>
<dbReference type="Proteomes" id="UP000095287">
    <property type="component" value="Unplaced"/>
</dbReference>
<reference evidence="2" key="1">
    <citation type="submission" date="2016-11" db="UniProtKB">
        <authorList>
            <consortium name="WormBaseParasite"/>
        </authorList>
    </citation>
    <scope>IDENTIFICATION</scope>
</reference>